<evidence type="ECO:0000313" key="2">
    <source>
        <dbReference type="Proteomes" id="UP000001880"/>
    </source>
</evidence>
<dbReference type="HOGENOM" id="CLU_1501505_0_0_7"/>
<protein>
    <submittedName>
        <fullName evidence="1">Uncharacterized protein</fullName>
    </submittedName>
</protein>
<evidence type="ECO:0000313" key="1">
    <source>
        <dbReference type="EMBL" id="ACY18981.1"/>
    </source>
</evidence>
<dbReference type="STRING" id="502025.Hoch_6512"/>
<dbReference type="AlphaFoldDB" id="D0LQH2"/>
<dbReference type="Proteomes" id="UP000001880">
    <property type="component" value="Chromosome"/>
</dbReference>
<gene>
    <name evidence="1" type="ordered locus">Hoch_6512</name>
</gene>
<name>D0LQH2_HALO1</name>
<reference evidence="1 2" key="1">
    <citation type="journal article" date="2010" name="Stand. Genomic Sci.">
        <title>Complete genome sequence of Haliangium ochraceum type strain (SMP-2).</title>
        <authorList>
            <consortium name="US DOE Joint Genome Institute (JGI-PGF)"/>
            <person name="Ivanova N."/>
            <person name="Daum C."/>
            <person name="Lang E."/>
            <person name="Abt B."/>
            <person name="Kopitz M."/>
            <person name="Saunders E."/>
            <person name="Lapidus A."/>
            <person name="Lucas S."/>
            <person name="Glavina Del Rio T."/>
            <person name="Nolan M."/>
            <person name="Tice H."/>
            <person name="Copeland A."/>
            <person name="Cheng J.F."/>
            <person name="Chen F."/>
            <person name="Bruce D."/>
            <person name="Goodwin L."/>
            <person name="Pitluck S."/>
            <person name="Mavromatis K."/>
            <person name="Pati A."/>
            <person name="Mikhailova N."/>
            <person name="Chen A."/>
            <person name="Palaniappan K."/>
            <person name="Land M."/>
            <person name="Hauser L."/>
            <person name="Chang Y.J."/>
            <person name="Jeffries C.D."/>
            <person name="Detter J.C."/>
            <person name="Brettin T."/>
            <person name="Rohde M."/>
            <person name="Goker M."/>
            <person name="Bristow J."/>
            <person name="Markowitz V."/>
            <person name="Eisen J.A."/>
            <person name="Hugenholtz P."/>
            <person name="Kyrpides N.C."/>
            <person name="Klenk H.P."/>
        </authorList>
    </citation>
    <scope>NUCLEOTIDE SEQUENCE [LARGE SCALE GENOMIC DNA]</scope>
    <source>
        <strain evidence="2">DSM 14365 / CIP 107738 / JCM 11303 / AJ 13395 / SMP-2</strain>
    </source>
</reference>
<organism evidence="1 2">
    <name type="scientific">Haliangium ochraceum (strain DSM 14365 / JCM 11303 / SMP-2)</name>
    <dbReference type="NCBI Taxonomy" id="502025"/>
    <lineage>
        <taxon>Bacteria</taxon>
        <taxon>Pseudomonadati</taxon>
        <taxon>Myxococcota</taxon>
        <taxon>Polyangia</taxon>
        <taxon>Haliangiales</taxon>
        <taxon>Kofleriaceae</taxon>
        <taxon>Haliangium</taxon>
    </lineage>
</organism>
<dbReference type="KEGG" id="hoh:Hoch_6512"/>
<dbReference type="EMBL" id="CP001804">
    <property type="protein sequence ID" value="ACY18981.1"/>
    <property type="molecule type" value="Genomic_DNA"/>
</dbReference>
<keyword evidence="2" id="KW-1185">Reference proteome</keyword>
<sequence>MGLGLAAALLDRGASVLVLHTDILKVTVRTLGRPTPTRTGEAVSSADILRGPGCAGDFAAKAAHVQPLLLKHLDKARRDGYTLILEGTLALGLRQPDMAYVYLELDQEPRAERIQQKHPSAARAMAEIDTSPYQAALERWLPKNALHLNAALAPHTLVEQTVDWIEKSWHHAAPSSSGV</sequence>
<accession>D0LQH2</accession>
<proteinExistence type="predicted"/>